<feature type="binding site" evidence="1">
    <location>
        <position position="76"/>
    </location>
    <ligand>
        <name>Mg(2+)</name>
        <dbReference type="ChEBI" id="CHEBI:18420"/>
        <label>2</label>
    </ligand>
</feature>
<dbReference type="Gene3D" id="3.30.1330.10">
    <property type="entry name" value="PurM-like, N-terminal domain"/>
    <property type="match status" value="1"/>
</dbReference>
<comment type="pathway">
    <text evidence="1">Cofactor biosynthesis; thiamine diphosphate biosynthesis; thiamine diphosphate from thiamine phosphate: step 1/1.</text>
</comment>
<dbReference type="CDD" id="cd02194">
    <property type="entry name" value="ThiL"/>
    <property type="match status" value="1"/>
</dbReference>
<protein>
    <recommendedName>
        <fullName evidence="1">Thiamine-monophosphate kinase</fullName>
        <shortName evidence="1">TMP kinase</shortName>
        <shortName evidence="1">Thiamine-phosphate kinase</shortName>
        <ecNumber evidence="1">2.7.4.16</ecNumber>
    </recommendedName>
</protein>
<name>A0ABW3TLY3_9MICO</name>
<dbReference type="RefSeq" id="WP_343959011.1">
    <property type="nucleotide sequence ID" value="NZ_BAAAKZ010000003.1"/>
</dbReference>
<keyword evidence="1" id="KW-0460">Magnesium</keyword>
<keyword evidence="1" id="KW-0479">Metal-binding</keyword>
<feature type="binding site" evidence="1">
    <location>
        <position position="32"/>
    </location>
    <ligand>
        <name>Mg(2+)</name>
        <dbReference type="ChEBI" id="CHEBI:18420"/>
        <label>4</label>
    </ligand>
</feature>
<keyword evidence="1" id="KW-0067">ATP-binding</keyword>
<feature type="binding site" evidence="1">
    <location>
        <position position="76"/>
    </location>
    <ligand>
        <name>Mg(2+)</name>
        <dbReference type="ChEBI" id="CHEBI:18420"/>
        <label>3</label>
    </ligand>
</feature>
<feature type="compositionally biased region" description="Gly residues" evidence="2">
    <location>
        <begin position="333"/>
        <end position="345"/>
    </location>
</feature>
<comment type="catalytic activity">
    <reaction evidence="1">
        <text>thiamine phosphate + ATP = thiamine diphosphate + ADP</text>
        <dbReference type="Rhea" id="RHEA:15913"/>
        <dbReference type="ChEBI" id="CHEBI:30616"/>
        <dbReference type="ChEBI" id="CHEBI:37575"/>
        <dbReference type="ChEBI" id="CHEBI:58937"/>
        <dbReference type="ChEBI" id="CHEBI:456216"/>
        <dbReference type="EC" id="2.7.4.16"/>
    </reaction>
</comment>
<evidence type="ECO:0000256" key="2">
    <source>
        <dbReference type="SAM" id="MobiDB-lite"/>
    </source>
</evidence>
<evidence type="ECO:0000313" key="5">
    <source>
        <dbReference type="EMBL" id="MFD1200629.1"/>
    </source>
</evidence>
<dbReference type="Pfam" id="PF00586">
    <property type="entry name" value="AIRS"/>
    <property type="match status" value="1"/>
</dbReference>
<evidence type="ECO:0000259" key="3">
    <source>
        <dbReference type="Pfam" id="PF00586"/>
    </source>
</evidence>
<feature type="domain" description="PurM-like C-terminal" evidence="4">
    <location>
        <begin position="155"/>
        <end position="289"/>
    </location>
</feature>
<feature type="region of interest" description="Disordered" evidence="2">
    <location>
        <begin position="308"/>
        <end position="345"/>
    </location>
</feature>
<dbReference type="InterPro" id="IPR016188">
    <property type="entry name" value="PurM-like_N"/>
</dbReference>
<organism evidence="5 6">
    <name type="scientific">Leucobacter albus</name>
    <dbReference type="NCBI Taxonomy" id="272210"/>
    <lineage>
        <taxon>Bacteria</taxon>
        <taxon>Bacillati</taxon>
        <taxon>Actinomycetota</taxon>
        <taxon>Actinomycetes</taxon>
        <taxon>Micrococcales</taxon>
        <taxon>Microbacteriaceae</taxon>
        <taxon>Leucobacter</taxon>
    </lineage>
</organism>
<dbReference type="EMBL" id="JBHTLY010000001">
    <property type="protein sequence ID" value="MFD1200629.1"/>
    <property type="molecule type" value="Genomic_DNA"/>
</dbReference>
<feature type="domain" description="PurM-like N-terminal" evidence="3">
    <location>
        <begin position="30"/>
        <end position="141"/>
    </location>
</feature>
<accession>A0ABW3TLY3</accession>
<feature type="binding site" evidence="1">
    <location>
        <position position="47"/>
    </location>
    <ligand>
        <name>Mg(2+)</name>
        <dbReference type="ChEBI" id="CHEBI:18420"/>
        <label>1</label>
    </ligand>
</feature>
<evidence type="ECO:0000256" key="1">
    <source>
        <dbReference type="HAMAP-Rule" id="MF_02128"/>
    </source>
</evidence>
<feature type="binding site" evidence="1">
    <location>
        <position position="232"/>
    </location>
    <ligand>
        <name>Mg(2+)</name>
        <dbReference type="ChEBI" id="CHEBI:18420"/>
        <label>5</label>
    </ligand>
</feature>
<keyword evidence="1 5" id="KW-0418">Kinase</keyword>
<comment type="function">
    <text evidence="1">Catalyzes the ATP-dependent phosphorylation of thiamine-monophosphate (TMP) to form thiamine-pyrophosphate (TPP), the active form of vitamin B1.</text>
</comment>
<feature type="binding site" evidence="1">
    <location>
        <position position="32"/>
    </location>
    <ligand>
        <name>Mg(2+)</name>
        <dbReference type="ChEBI" id="CHEBI:18420"/>
        <label>3</label>
    </ligand>
</feature>
<comment type="caution">
    <text evidence="1">Lacks conserved residue(s) required for the propagation of feature annotation.</text>
</comment>
<dbReference type="Proteomes" id="UP001597181">
    <property type="component" value="Unassembled WGS sequence"/>
</dbReference>
<dbReference type="PANTHER" id="PTHR30270">
    <property type="entry name" value="THIAMINE-MONOPHOSPHATE KINASE"/>
    <property type="match status" value="1"/>
</dbReference>
<sequence>MTVGELGEAGVLARILAQLGDAAAATIGPGDDCAVLTSAGDVVVTSDTMIEGPDFRLAWHDGFDLGWKLAATNLSDVAAMGARPTALTVALACPKATPVALLEEIARGLDAACRALAPGCGVVGGDLGQAPVLFGAVTALGDLEGRQLVTRGGARPGDIVAYSGALGLAGLGLALLFEHSADSAGVASAEGVPSLRKRHAAELGAQFAPHAPIADGVAASLGGATAMMDVSDGLALDAQRLARASGVRIDLDPALLASGFGTQAGVDVDLHAMLEGGEDHGLLACFPPDAPLPGGFFAIGRVLERAERGEGAEGGEGAERGECAASGERVGPGAEGGERGGLGAEGGAATLISVGAKPYAPTGWDPYNRLTTLRSPSE</sequence>
<dbReference type="InterPro" id="IPR036921">
    <property type="entry name" value="PurM-like_N_sf"/>
</dbReference>
<gene>
    <name evidence="1 5" type="primary">thiL</name>
    <name evidence="5" type="ORF">ACFQ3U_01805</name>
</gene>
<comment type="caution">
    <text evidence="5">The sequence shown here is derived from an EMBL/GenBank/DDBJ whole genome shotgun (WGS) entry which is preliminary data.</text>
</comment>
<comment type="miscellaneous">
    <text evidence="1">Reaction mechanism of ThiL seems to utilize a direct, inline transfer of the gamma-phosphate of ATP to TMP rather than a phosphorylated enzyme intermediate.</text>
</comment>
<feature type="binding site" evidence="1">
    <location>
        <position position="45"/>
    </location>
    <ligand>
        <name>Mg(2+)</name>
        <dbReference type="ChEBI" id="CHEBI:18420"/>
        <label>4</label>
    </ligand>
</feature>
<feature type="binding site" evidence="1">
    <location>
        <position position="229"/>
    </location>
    <ligand>
        <name>Mg(2+)</name>
        <dbReference type="ChEBI" id="CHEBI:18420"/>
        <label>3</label>
    </ligand>
</feature>
<proteinExistence type="inferred from homology"/>
<dbReference type="GO" id="GO:0009030">
    <property type="term" value="F:thiamine-phosphate kinase activity"/>
    <property type="evidence" value="ECO:0007669"/>
    <property type="project" value="UniProtKB-EC"/>
</dbReference>
<feature type="binding site" evidence="1">
    <location>
        <position position="76"/>
    </location>
    <ligand>
        <name>Mg(2+)</name>
        <dbReference type="ChEBI" id="CHEBI:18420"/>
        <label>4</label>
    </ligand>
</feature>
<dbReference type="NCBIfam" id="TIGR01379">
    <property type="entry name" value="thiL"/>
    <property type="match status" value="1"/>
</dbReference>
<evidence type="ECO:0000313" key="6">
    <source>
        <dbReference type="Proteomes" id="UP001597181"/>
    </source>
</evidence>
<feature type="binding site" evidence="1">
    <location>
        <begin position="125"/>
        <end position="126"/>
    </location>
    <ligand>
        <name>ATP</name>
        <dbReference type="ChEBI" id="CHEBI:30616"/>
    </ligand>
</feature>
<feature type="compositionally biased region" description="Basic and acidic residues" evidence="2">
    <location>
        <begin position="308"/>
        <end position="322"/>
    </location>
</feature>
<feature type="binding site" evidence="1">
    <location>
        <position position="278"/>
    </location>
    <ligand>
        <name>substrate</name>
    </ligand>
</feature>
<keyword evidence="1" id="KW-0547">Nucleotide-binding</keyword>
<dbReference type="InterPro" id="IPR010918">
    <property type="entry name" value="PurM-like_C_dom"/>
</dbReference>
<feature type="binding site" evidence="1">
    <location>
        <position position="126"/>
    </location>
    <ligand>
        <name>Mg(2+)</name>
        <dbReference type="ChEBI" id="CHEBI:18420"/>
        <label>1</label>
    </ligand>
</feature>
<feature type="binding site" evidence="1">
    <location>
        <position position="54"/>
    </location>
    <ligand>
        <name>substrate</name>
    </ligand>
</feature>
<feature type="binding site" evidence="1">
    <location>
        <position position="47"/>
    </location>
    <ligand>
        <name>Mg(2+)</name>
        <dbReference type="ChEBI" id="CHEBI:18420"/>
        <label>2</label>
    </ligand>
</feature>
<comment type="similarity">
    <text evidence="1">Belongs to the thiamine-monophosphate kinase family.</text>
</comment>
<keyword evidence="1 5" id="KW-0808">Transferase</keyword>
<keyword evidence="6" id="KW-1185">Reference proteome</keyword>
<feature type="binding site" evidence="1">
    <location>
        <position position="151"/>
    </location>
    <ligand>
        <name>ATP</name>
        <dbReference type="ChEBI" id="CHEBI:30616"/>
    </ligand>
</feature>
<evidence type="ECO:0000259" key="4">
    <source>
        <dbReference type="Pfam" id="PF02769"/>
    </source>
</evidence>
<dbReference type="InterPro" id="IPR036676">
    <property type="entry name" value="PurM-like_C_sf"/>
</dbReference>
<dbReference type="Pfam" id="PF02769">
    <property type="entry name" value="AIRS_C"/>
    <property type="match status" value="1"/>
</dbReference>
<dbReference type="Gene3D" id="3.90.650.10">
    <property type="entry name" value="PurM-like C-terminal domain"/>
    <property type="match status" value="1"/>
</dbReference>
<feature type="binding site" evidence="1">
    <location>
        <position position="231"/>
    </location>
    <ligand>
        <name>ATP</name>
        <dbReference type="ChEBI" id="CHEBI:30616"/>
    </ligand>
</feature>
<dbReference type="SUPFAM" id="SSF56042">
    <property type="entry name" value="PurM C-terminal domain-like"/>
    <property type="match status" value="1"/>
</dbReference>
<dbReference type="EC" id="2.7.4.16" evidence="1"/>
<dbReference type="InterPro" id="IPR006283">
    <property type="entry name" value="ThiL-like"/>
</dbReference>
<dbReference type="HAMAP" id="MF_02128">
    <property type="entry name" value="TMP_kinase"/>
    <property type="match status" value="1"/>
</dbReference>
<keyword evidence="1" id="KW-0784">Thiamine biosynthesis</keyword>
<reference evidence="6" key="1">
    <citation type="journal article" date="2019" name="Int. J. Syst. Evol. Microbiol.">
        <title>The Global Catalogue of Microorganisms (GCM) 10K type strain sequencing project: providing services to taxonomists for standard genome sequencing and annotation.</title>
        <authorList>
            <consortium name="The Broad Institute Genomics Platform"/>
            <consortium name="The Broad Institute Genome Sequencing Center for Infectious Disease"/>
            <person name="Wu L."/>
            <person name="Ma J."/>
        </authorList>
    </citation>
    <scope>NUCLEOTIDE SEQUENCE [LARGE SCALE GENOMIC DNA]</scope>
    <source>
        <strain evidence="6">CCUG 50213</strain>
    </source>
</reference>
<feature type="binding site" evidence="1">
    <location>
        <position position="46"/>
    </location>
    <ligand>
        <name>Mg(2+)</name>
        <dbReference type="ChEBI" id="CHEBI:18420"/>
        <label>1</label>
    </ligand>
</feature>
<dbReference type="SUPFAM" id="SSF55326">
    <property type="entry name" value="PurM N-terminal domain-like"/>
    <property type="match status" value="1"/>
</dbReference>
<feature type="compositionally biased region" description="Low complexity" evidence="2">
    <location>
        <begin position="323"/>
        <end position="332"/>
    </location>
</feature>
<dbReference type="PANTHER" id="PTHR30270:SF0">
    <property type="entry name" value="THIAMINE-MONOPHOSPHATE KINASE"/>
    <property type="match status" value="1"/>
</dbReference>